<evidence type="ECO:0000256" key="2">
    <source>
        <dbReference type="ARBA" id="ARBA00022676"/>
    </source>
</evidence>
<keyword evidence="6" id="KW-1185">Reference proteome</keyword>
<dbReference type="EMBL" id="VANS01000001">
    <property type="protein sequence ID" value="TMM55444.1"/>
    <property type="molecule type" value="Genomic_DNA"/>
</dbReference>
<dbReference type="InterPro" id="IPR055270">
    <property type="entry name" value="Glyco_tran_10_C"/>
</dbReference>
<dbReference type="Pfam" id="PF00852">
    <property type="entry name" value="Glyco_transf_10"/>
    <property type="match status" value="1"/>
</dbReference>
<dbReference type="InterPro" id="IPR001503">
    <property type="entry name" value="Glyco_trans_10"/>
</dbReference>
<dbReference type="Gene3D" id="3.40.50.11660">
    <property type="entry name" value="Glycosyl transferase family 10, C-terminal domain"/>
    <property type="match status" value="1"/>
</dbReference>
<evidence type="ECO:0000313" key="5">
    <source>
        <dbReference type="EMBL" id="TMM55444.1"/>
    </source>
</evidence>
<dbReference type="PANTHER" id="PTHR11929:SF194">
    <property type="entry name" value="ALPHA-(1,3)-FUCOSYLTRANSFERASE 10"/>
    <property type="match status" value="1"/>
</dbReference>
<evidence type="ECO:0000256" key="3">
    <source>
        <dbReference type="ARBA" id="ARBA00022679"/>
    </source>
</evidence>
<feature type="domain" description="Fucosyltransferase C-terminal" evidence="4">
    <location>
        <begin position="133"/>
        <end position="222"/>
    </location>
</feature>
<evidence type="ECO:0000313" key="6">
    <source>
        <dbReference type="Proteomes" id="UP000309550"/>
    </source>
</evidence>
<keyword evidence="3" id="KW-0808">Transferase</keyword>
<evidence type="ECO:0000256" key="1">
    <source>
        <dbReference type="ARBA" id="ARBA00008919"/>
    </source>
</evidence>
<dbReference type="InterPro" id="IPR038577">
    <property type="entry name" value="GT10-like_C_sf"/>
</dbReference>
<keyword evidence="2" id="KW-0328">Glycosyltransferase</keyword>
<dbReference type="GO" id="GO:0046920">
    <property type="term" value="F:alpha-(1-&gt;3)-fucosyltransferase activity"/>
    <property type="evidence" value="ECO:0007669"/>
    <property type="project" value="TreeGrafter"/>
</dbReference>
<dbReference type="PANTHER" id="PTHR11929">
    <property type="entry name" value="ALPHA- 1,3 -FUCOSYLTRANSFERASE"/>
    <property type="match status" value="1"/>
</dbReference>
<sequence>MTEPAIAILPYGGRLGPKLASRPLDDLDWPMGRPARLAQGTVADLTAQDHLIVYPKTAMHYQPRFGIAARVSMMLVEPSIIHGRHLKLLRWTHRRFFRVLSYNEALLADIPNGLFLPYGTTWVPDHATLDTTKSKGVSLIASAKRDQVGHVLRHDLVERIKAQELDVDILGRGYAPFANKSDGLAPYRYSVVIENVRERNYFTEKLMDALLCDTVPIYWGCPNIGDFVEDSGLMICTSASEVLAAIAQTSQADYDTRQGALQAAKAQAVQWIDLHRRAAETLAASL</sequence>
<proteinExistence type="inferred from homology"/>
<evidence type="ECO:0000259" key="4">
    <source>
        <dbReference type="Pfam" id="PF00852"/>
    </source>
</evidence>
<comment type="similarity">
    <text evidence="1">Belongs to the glycosyltransferase 10 family.</text>
</comment>
<dbReference type="AlphaFoldDB" id="A0A5S3PLZ2"/>
<accession>A0A5S3PLZ2</accession>
<dbReference type="Proteomes" id="UP000309550">
    <property type="component" value="Unassembled WGS sequence"/>
</dbReference>
<comment type="caution">
    <text evidence="5">The sequence shown here is derived from an EMBL/GenBank/DDBJ whole genome shotgun (WGS) entry which is preliminary data.</text>
</comment>
<dbReference type="SUPFAM" id="SSF53756">
    <property type="entry name" value="UDP-Glycosyltransferase/glycogen phosphorylase"/>
    <property type="match status" value="1"/>
</dbReference>
<dbReference type="OrthoDB" id="9791032at2"/>
<name>A0A5S3PLZ2_9RHOB</name>
<organism evidence="5 6">
    <name type="scientific">Sulfitobacter sabulilitoris</name>
    <dbReference type="NCBI Taxonomy" id="2562655"/>
    <lineage>
        <taxon>Bacteria</taxon>
        <taxon>Pseudomonadati</taxon>
        <taxon>Pseudomonadota</taxon>
        <taxon>Alphaproteobacteria</taxon>
        <taxon>Rhodobacterales</taxon>
        <taxon>Roseobacteraceae</taxon>
        <taxon>Sulfitobacter</taxon>
    </lineage>
</organism>
<protein>
    <recommendedName>
        <fullName evidence="4">Fucosyltransferase C-terminal domain-containing protein</fullName>
    </recommendedName>
</protein>
<gene>
    <name evidence="5" type="ORF">FDT80_07805</name>
</gene>
<reference evidence="5 6" key="1">
    <citation type="submission" date="2019-05" db="EMBL/GenBank/DDBJ databases">
        <title>Sulfitobacter sabulilitoris sp. nov., isolated from a marine sand.</title>
        <authorList>
            <person name="Yoon J.-H."/>
        </authorList>
    </citation>
    <scope>NUCLEOTIDE SEQUENCE [LARGE SCALE GENOMIC DNA]</scope>
    <source>
        <strain evidence="5 6">HSMS-29</strain>
    </source>
</reference>
<dbReference type="GO" id="GO:0016020">
    <property type="term" value="C:membrane"/>
    <property type="evidence" value="ECO:0007669"/>
    <property type="project" value="InterPro"/>
</dbReference>
<dbReference type="RefSeq" id="WP_138661613.1">
    <property type="nucleotide sequence ID" value="NZ_VANS01000001.1"/>
</dbReference>